<keyword evidence="2" id="KW-0547">Nucleotide-binding</keyword>
<dbReference type="InterPro" id="IPR000719">
    <property type="entry name" value="Prot_kinase_dom"/>
</dbReference>
<dbReference type="AlphaFoldDB" id="A0AAE2VB19"/>
<evidence type="ECO:0000256" key="3">
    <source>
        <dbReference type="ARBA" id="ARBA00022777"/>
    </source>
</evidence>
<dbReference type="EMBL" id="JAENIG010000002">
    <property type="protein sequence ID" value="MBK1854010.1"/>
    <property type="molecule type" value="Genomic_DNA"/>
</dbReference>
<keyword evidence="3 6" id="KW-0418">Kinase</keyword>
<reference evidence="6" key="1">
    <citation type="submission" date="2021-01" db="EMBL/GenBank/DDBJ databases">
        <title>Modified the classification status of verrucomicrobia.</title>
        <authorList>
            <person name="Feng X."/>
        </authorList>
    </citation>
    <scope>NUCLEOTIDE SEQUENCE</scope>
    <source>
        <strain evidence="6">5K15</strain>
    </source>
</reference>
<proteinExistence type="predicted"/>
<evidence type="ECO:0000256" key="1">
    <source>
        <dbReference type="ARBA" id="ARBA00022679"/>
    </source>
</evidence>
<organism evidence="6 7">
    <name type="scientific">Oceaniferula flava</name>
    <dbReference type="NCBI Taxonomy" id="2800421"/>
    <lineage>
        <taxon>Bacteria</taxon>
        <taxon>Pseudomonadati</taxon>
        <taxon>Verrucomicrobiota</taxon>
        <taxon>Verrucomicrobiia</taxon>
        <taxon>Verrucomicrobiales</taxon>
        <taxon>Verrucomicrobiaceae</taxon>
        <taxon>Oceaniferula</taxon>
    </lineage>
</organism>
<comment type="caution">
    <text evidence="6">The sequence shown here is derived from an EMBL/GenBank/DDBJ whole genome shotgun (WGS) entry which is preliminary data.</text>
</comment>
<keyword evidence="1" id="KW-0808">Transferase</keyword>
<evidence type="ECO:0000313" key="6">
    <source>
        <dbReference type="EMBL" id="MBK1854010.1"/>
    </source>
</evidence>
<dbReference type="RefSeq" id="WP_309488618.1">
    <property type="nucleotide sequence ID" value="NZ_JAENIG010000002.1"/>
</dbReference>
<dbReference type="Proteomes" id="UP000634206">
    <property type="component" value="Unassembled WGS sequence"/>
</dbReference>
<accession>A0AAE2VB19</accession>
<dbReference type="InterPro" id="IPR011009">
    <property type="entry name" value="Kinase-like_dom_sf"/>
</dbReference>
<dbReference type="Pfam" id="PF00069">
    <property type="entry name" value="Pkinase"/>
    <property type="match status" value="1"/>
</dbReference>
<dbReference type="SUPFAM" id="SSF56112">
    <property type="entry name" value="Protein kinase-like (PK-like)"/>
    <property type="match status" value="1"/>
</dbReference>
<evidence type="ECO:0000259" key="5">
    <source>
        <dbReference type="PROSITE" id="PS50011"/>
    </source>
</evidence>
<dbReference type="GO" id="GO:0004674">
    <property type="term" value="F:protein serine/threonine kinase activity"/>
    <property type="evidence" value="ECO:0007669"/>
    <property type="project" value="TreeGrafter"/>
</dbReference>
<feature type="domain" description="Protein kinase" evidence="5">
    <location>
        <begin position="5"/>
        <end position="272"/>
    </location>
</feature>
<dbReference type="PROSITE" id="PS50011">
    <property type="entry name" value="PROTEIN_KINASE_DOM"/>
    <property type="match status" value="1"/>
</dbReference>
<evidence type="ECO:0000256" key="4">
    <source>
        <dbReference type="ARBA" id="ARBA00022840"/>
    </source>
</evidence>
<keyword evidence="7" id="KW-1185">Reference proteome</keyword>
<gene>
    <name evidence="6" type="ORF">JIN83_03515</name>
</gene>
<evidence type="ECO:0000313" key="7">
    <source>
        <dbReference type="Proteomes" id="UP000634206"/>
    </source>
</evidence>
<dbReference type="SMART" id="SM00220">
    <property type="entry name" value="S_TKc"/>
    <property type="match status" value="1"/>
</dbReference>
<name>A0AAE2VB19_9BACT</name>
<protein>
    <submittedName>
        <fullName evidence="6">Protein kinase</fullName>
    </submittedName>
</protein>
<dbReference type="PANTHER" id="PTHR43289:SF6">
    <property type="entry name" value="SERINE_THREONINE-PROTEIN KINASE NEKL-3"/>
    <property type="match status" value="1"/>
</dbReference>
<evidence type="ECO:0000256" key="2">
    <source>
        <dbReference type="ARBA" id="ARBA00022741"/>
    </source>
</evidence>
<dbReference type="GO" id="GO:0005524">
    <property type="term" value="F:ATP binding"/>
    <property type="evidence" value="ECO:0007669"/>
    <property type="project" value="UniProtKB-KW"/>
</dbReference>
<dbReference type="Gene3D" id="3.30.200.20">
    <property type="entry name" value="Phosphorylase Kinase, domain 1"/>
    <property type="match status" value="1"/>
</dbReference>
<keyword evidence="4" id="KW-0067">ATP-binding</keyword>
<dbReference type="Gene3D" id="1.10.510.10">
    <property type="entry name" value="Transferase(Phosphotransferase) domain 1"/>
    <property type="match status" value="1"/>
</dbReference>
<sequence>MIDRYEIVSQLGEDLLGAVYLADDTMLQRRVMFRHIEQADRKVVESRSDSWRKDFSKFAGKLCNMQHPNLLTIYDISTEDDGAFVVTQYIEGDSLAERLEKGALGQVGVHRMAADMLEALHAAHQSGVYHGALHTASVSRVHRAAGGHRYLLVDLGLNQLVSMVKGEQVSVADPVLLAPELHDRDVEPDARADLFMLGQLCYTALVGGHPFSGMDADECVAAYQSKGMPPLSDYVENVDPSFAEWVMRLVSHDPLARPMDTAEAMVSLHTITLDEVAPNVPGETHAVELAEMPQLRASTGPVAATPATPVSTFGNPTPQRQPANSAVHAAAANSAAKAQGLGLGLGTSAQSAGALHQDIVAEAKKKTLKLTLSGILAVLVVGGLFIMLNQRQSEQQASSDAAESEALPSVQISQAMMVNTNAEREDPVVVNLDTANSLDWLVTTTLPSPENYTSKIDGSYIQSFQLSDVKSEYRYTQPSVNFKSGGKKLLPRAATGNHTGSKPGAGYELLLRIPAEATESFTANLYFLQRYCDVRVEIDTPESESAEVKLIPATDAGVLCLPIEINHPKPGDFYTIRLLSTSSSVSGAFSIGLCGVSIESKE</sequence>
<dbReference type="PANTHER" id="PTHR43289">
    <property type="entry name" value="MITOGEN-ACTIVATED PROTEIN KINASE KINASE KINASE 20-RELATED"/>
    <property type="match status" value="1"/>
</dbReference>